<keyword evidence="8 14" id="KW-1133">Transmembrane helix</keyword>
<dbReference type="InterPro" id="IPR022920">
    <property type="entry name" value="Disulphide_bond_form_DsbB"/>
</dbReference>
<keyword evidence="4 14" id="KW-1003">Cell membrane</keyword>
<keyword evidence="12 14" id="KW-0143">Chaperone</keyword>
<evidence type="ECO:0000256" key="10">
    <source>
        <dbReference type="ARBA" id="ARBA00023136"/>
    </source>
</evidence>
<comment type="subcellular location">
    <subcellularLocation>
        <location evidence="1">Cell inner membrane</location>
        <topology evidence="1">Multi-pass membrane protein</topology>
    </subcellularLocation>
    <subcellularLocation>
        <location evidence="14">Cell membrane</location>
        <topology evidence="14">Multi-pass membrane protein</topology>
    </subcellularLocation>
</comment>
<keyword evidence="11 14" id="KW-1015">Disulfide bond</keyword>
<evidence type="ECO:0000256" key="2">
    <source>
        <dbReference type="ARBA" id="ARBA00008823"/>
    </source>
</evidence>
<evidence type="ECO:0000256" key="11">
    <source>
        <dbReference type="ARBA" id="ARBA00023157"/>
    </source>
</evidence>
<accession>A0A7W4W6R0</accession>
<evidence type="ECO:0000256" key="8">
    <source>
        <dbReference type="ARBA" id="ARBA00022989"/>
    </source>
</evidence>
<gene>
    <name evidence="14" type="primary">dsbB</name>
    <name evidence="16" type="ORF">FHR99_002746</name>
</gene>
<evidence type="ECO:0000256" key="14">
    <source>
        <dbReference type="HAMAP-Rule" id="MF_00286"/>
    </source>
</evidence>
<keyword evidence="10 14" id="KW-0472">Membrane</keyword>
<dbReference type="InterPro" id="IPR050183">
    <property type="entry name" value="DsbB"/>
</dbReference>
<feature type="topological domain" description="Periplasmic" evidence="14">
    <location>
        <begin position="26"/>
        <end position="43"/>
    </location>
</feature>
<evidence type="ECO:0000256" key="12">
    <source>
        <dbReference type="ARBA" id="ARBA00023186"/>
    </source>
</evidence>
<evidence type="ECO:0000256" key="6">
    <source>
        <dbReference type="ARBA" id="ARBA00022692"/>
    </source>
</evidence>
<dbReference type="SUPFAM" id="SSF158442">
    <property type="entry name" value="DsbB-like"/>
    <property type="match status" value="1"/>
</dbReference>
<dbReference type="InterPro" id="IPR003752">
    <property type="entry name" value="DiS_bond_form_DsbB/BdbC"/>
</dbReference>
<dbReference type="GO" id="GO:0015035">
    <property type="term" value="F:protein-disulfide reductase activity"/>
    <property type="evidence" value="ECO:0007669"/>
    <property type="project" value="UniProtKB-UniRule"/>
</dbReference>
<feature type="topological domain" description="Cytoplasmic" evidence="14">
    <location>
        <begin position="61"/>
        <end position="66"/>
    </location>
</feature>
<evidence type="ECO:0000256" key="3">
    <source>
        <dbReference type="ARBA" id="ARBA00022448"/>
    </source>
</evidence>
<dbReference type="PANTHER" id="PTHR36570">
    <property type="entry name" value="DISULFIDE BOND FORMATION PROTEIN B"/>
    <property type="match status" value="1"/>
</dbReference>
<dbReference type="Gene3D" id="1.20.1550.10">
    <property type="entry name" value="DsbB-like"/>
    <property type="match status" value="1"/>
</dbReference>
<feature type="transmembrane region" description="Helical" evidence="15">
    <location>
        <begin position="7"/>
        <end position="25"/>
    </location>
</feature>
<dbReference type="EMBL" id="JACHWY010000003">
    <property type="protein sequence ID" value="MBB3048472.1"/>
    <property type="molecule type" value="Genomic_DNA"/>
</dbReference>
<name>A0A7W4W6R0_9GAMM</name>
<dbReference type="Proteomes" id="UP000537130">
    <property type="component" value="Unassembled WGS sequence"/>
</dbReference>
<evidence type="ECO:0000256" key="9">
    <source>
        <dbReference type="ARBA" id="ARBA00023002"/>
    </source>
</evidence>
<feature type="disulfide bond" description="Redox-active" evidence="14">
    <location>
        <begin position="35"/>
        <end position="38"/>
    </location>
</feature>
<dbReference type="GO" id="GO:0009055">
    <property type="term" value="F:electron transfer activity"/>
    <property type="evidence" value="ECO:0007669"/>
    <property type="project" value="UniProtKB-UniRule"/>
</dbReference>
<evidence type="ECO:0000256" key="5">
    <source>
        <dbReference type="ARBA" id="ARBA00022519"/>
    </source>
</evidence>
<dbReference type="HAMAP" id="MF_00286">
    <property type="entry name" value="DsbB"/>
    <property type="match status" value="1"/>
</dbReference>
<feature type="transmembrane region" description="Helical" evidence="15">
    <location>
        <begin position="67"/>
        <end position="88"/>
    </location>
</feature>
<dbReference type="GO" id="GO:0005886">
    <property type="term" value="C:plasma membrane"/>
    <property type="evidence" value="ECO:0007669"/>
    <property type="project" value="UniProtKB-SubCell"/>
</dbReference>
<keyword evidence="5" id="KW-0997">Cell inner membrane</keyword>
<feature type="transmembrane region" description="Helical" evidence="15">
    <location>
        <begin position="31"/>
        <end position="55"/>
    </location>
</feature>
<comment type="similarity">
    <text evidence="2 14">Belongs to the DsbB family.</text>
</comment>
<evidence type="ECO:0000313" key="17">
    <source>
        <dbReference type="Proteomes" id="UP000537130"/>
    </source>
</evidence>
<dbReference type="RefSeq" id="WP_183411256.1">
    <property type="nucleotide sequence ID" value="NZ_JACHWY010000003.1"/>
</dbReference>
<keyword evidence="7 14" id="KW-0249">Electron transport</keyword>
<organism evidence="16 17">
    <name type="scientific">Litorivivens lipolytica</name>
    <dbReference type="NCBI Taxonomy" id="1524264"/>
    <lineage>
        <taxon>Bacteria</taxon>
        <taxon>Pseudomonadati</taxon>
        <taxon>Pseudomonadota</taxon>
        <taxon>Gammaproteobacteria</taxon>
        <taxon>Litorivivens</taxon>
    </lineage>
</organism>
<protein>
    <recommendedName>
        <fullName evidence="14">Disulfide bond formation protein B</fullName>
    </recommendedName>
    <alternativeName>
        <fullName evidence="14">Disulfide oxidoreductase</fullName>
    </alternativeName>
</protein>
<feature type="transmembrane region" description="Helical" evidence="15">
    <location>
        <begin position="139"/>
        <end position="158"/>
    </location>
</feature>
<sequence>MPFSARQLYLAITLVCAALLGYALYTEYYLGLIPCALCMTQRFFYVCTGAVALIAAIHNPATLGRRIYSGLMVLASGFGAGVAGRQVWLQHLPEDQVPACGPSLEYILDTLPLADAFTTLMMGDGNCAEVQWTFLGQSMPTWSLIWFVILILTALVSLRAK</sequence>
<reference evidence="16 17" key="1">
    <citation type="submission" date="2020-08" db="EMBL/GenBank/DDBJ databases">
        <title>Genomic Encyclopedia of Type Strains, Phase III (KMG-III): the genomes of soil and plant-associated and newly described type strains.</title>
        <authorList>
            <person name="Whitman W."/>
        </authorList>
    </citation>
    <scope>NUCLEOTIDE SEQUENCE [LARGE SCALE GENOMIC DNA]</scope>
    <source>
        <strain evidence="16 17">CECT 8654</strain>
    </source>
</reference>
<dbReference type="AlphaFoldDB" id="A0A7W4W6R0"/>
<feature type="topological domain" description="Cytoplasmic" evidence="14">
    <location>
        <begin position="1"/>
        <end position="8"/>
    </location>
</feature>
<dbReference type="InterPro" id="IPR023380">
    <property type="entry name" value="DsbB-like_sf"/>
</dbReference>
<feature type="topological domain" description="Cytoplasmic" evidence="14">
    <location>
        <position position="161"/>
    </location>
</feature>
<evidence type="ECO:0000256" key="15">
    <source>
        <dbReference type="SAM" id="Phobius"/>
    </source>
</evidence>
<keyword evidence="6 14" id="KW-0812">Transmembrane</keyword>
<evidence type="ECO:0000313" key="16">
    <source>
        <dbReference type="EMBL" id="MBB3048472.1"/>
    </source>
</evidence>
<evidence type="ECO:0000256" key="4">
    <source>
        <dbReference type="ARBA" id="ARBA00022475"/>
    </source>
</evidence>
<comment type="caution">
    <text evidence="16">The sequence shown here is derived from an EMBL/GenBank/DDBJ whole genome shotgun (WGS) entry which is preliminary data.</text>
</comment>
<evidence type="ECO:0000256" key="13">
    <source>
        <dbReference type="ARBA" id="ARBA00023284"/>
    </source>
</evidence>
<comment type="caution">
    <text evidence="14">Lacks conserved residue(s) required for the propagation of feature annotation.</text>
</comment>
<dbReference type="Pfam" id="PF02600">
    <property type="entry name" value="DsbB"/>
    <property type="match status" value="1"/>
</dbReference>
<comment type="function">
    <text evidence="14">Required for disulfide bond formation in some periplasmic proteins. Acts by oxidizing the DsbA protein.</text>
</comment>
<keyword evidence="13 14" id="KW-0676">Redox-active center</keyword>
<keyword evidence="3 14" id="KW-0813">Transport</keyword>
<evidence type="ECO:0000256" key="1">
    <source>
        <dbReference type="ARBA" id="ARBA00004429"/>
    </source>
</evidence>
<evidence type="ECO:0000256" key="7">
    <source>
        <dbReference type="ARBA" id="ARBA00022982"/>
    </source>
</evidence>
<dbReference type="PANTHER" id="PTHR36570:SF3">
    <property type="entry name" value="DISULFIDE BOND FORMATION PROTEIN B"/>
    <property type="match status" value="1"/>
</dbReference>
<dbReference type="GO" id="GO:0006457">
    <property type="term" value="P:protein folding"/>
    <property type="evidence" value="ECO:0007669"/>
    <property type="project" value="InterPro"/>
</dbReference>
<keyword evidence="17" id="KW-1185">Reference proteome</keyword>
<proteinExistence type="inferred from homology"/>
<keyword evidence="9 14" id="KW-0560">Oxidoreductase</keyword>